<gene>
    <name evidence="3" type="ORF">Aco03nite_017990</name>
</gene>
<accession>A0ABQ3X4F8</accession>
<keyword evidence="4" id="KW-1185">Reference proteome</keyword>
<reference evidence="3 4" key="1">
    <citation type="submission" date="2021-01" db="EMBL/GenBank/DDBJ databases">
        <title>Whole genome shotgun sequence of Actinoplanes couchii NBRC 106145.</title>
        <authorList>
            <person name="Komaki H."/>
            <person name="Tamura T."/>
        </authorList>
    </citation>
    <scope>NUCLEOTIDE SEQUENCE [LARGE SCALE GENOMIC DNA]</scope>
    <source>
        <strain evidence="3 4">NBRC 106145</strain>
    </source>
</reference>
<dbReference type="RefSeq" id="WP_239145002.1">
    <property type="nucleotide sequence ID" value="NZ_BAAAQE010000016.1"/>
</dbReference>
<dbReference type="Proteomes" id="UP000612282">
    <property type="component" value="Unassembled WGS sequence"/>
</dbReference>
<evidence type="ECO:0000256" key="1">
    <source>
        <dbReference type="ARBA" id="ARBA00006068"/>
    </source>
</evidence>
<evidence type="ECO:0000313" key="3">
    <source>
        <dbReference type="EMBL" id="GID53395.1"/>
    </source>
</evidence>
<comment type="caution">
    <text evidence="3">The sequence shown here is derived from an EMBL/GenBank/DDBJ whole genome shotgun (WGS) entry which is preliminary data.</text>
</comment>
<proteinExistence type="inferred from homology"/>
<dbReference type="Gene3D" id="3.40.630.190">
    <property type="entry name" value="LCP protein"/>
    <property type="match status" value="1"/>
</dbReference>
<evidence type="ECO:0000313" key="4">
    <source>
        <dbReference type="Proteomes" id="UP000612282"/>
    </source>
</evidence>
<dbReference type="Pfam" id="PF03816">
    <property type="entry name" value="LytR_cpsA_psr"/>
    <property type="match status" value="1"/>
</dbReference>
<name>A0ABQ3X4F8_9ACTN</name>
<comment type="similarity">
    <text evidence="1">Belongs to the LytR/CpsA/Psr (LCP) family.</text>
</comment>
<dbReference type="InterPro" id="IPR004474">
    <property type="entry name" value="LytR_CpsA_psr"/>
</dbReference>
<dbReference type="PANTHER" id="PTHR33392">
    <property type="entry name" value="POLYISOPRENYL-TEICHOIC ACID--PEPTIDOGLYCAN TEICHOIC ACID TRANSFERASE TAGU"/>
    <property type="match status" value="1"/>
</dbReference>
<dbReference type="PANTHER" id="PTHR33392:SF6">
    <property type="entry name" value="POLYISOPRENYL-TEICHOIC ACID--PEPTIDOGLYCAN TEICHOIC ACID TRANSFERASE TAGU"/>
    <property type="match status" value="1"/>
</dbReference>
<organism evidence="3 4">
    <name type="scientific">Actinoplanes couchii</name>
    <dbReference type="NCBI Taxonomy" id="403638"/>
    <lineage>
        <taxon>Bacteria</taxon>
        <taxon>Bacillati</taxon>
        <taxon>Actinomycetota</taxon>
        <taxon>Actinomycetes</taxon>
        <taxon>Micromonosporales</taxon>
        <taxon>Micromonosporaceae</taxon>
        <taxon>Actinoplanes</taxon>
    </lineage>
</organism>
<protein>
    <recommendedName>
        <fullName evidence="2">Cell envelope-related transcriptional attenuator domain-containing protein</fullName>
    </recommendedName>
</protein>
<dbReference type="EMBL" id="BOMG01000027">
    <property type="protein sequence ID" value="GID53395.1"/>
    <property type="molecule type" value="Genomic_DNA"/>
</dbReference>
<feature type="domain" description="Cell envelope-related transcriptional attenuator" evidence="2">
    <location>
        <begin position="90"/>
        <end position="284"/>
    </location>
</feature>
<sequence length="381" mass="41440">MAEKEKRRSPLWARICVGLGAGVLLVSGGSLVAGQQLVAGYSGRITDNTLLDPIEPKPAEAATAKADINGPVNILLVGIDPRDDHTAPLSDSILIAHVPRDRHSAYIFSIPRDLRVDIPAFEKSGTGAGRDKINAAMSWGSRLGNNKYSEAQGFQLLAKTVGNVTGVKKFDAGAIVNFGGFQKIVEAMGGVEMVIDMDVQSEHRKPDGKIRDRLPGCPVTSNCNHPYTGPAKFYKKSDKPVKLKAWEALDYVRQRYPNVKGVDMSDYDRQRHQQQFIKAIAKQAMSRDVVTNPAKLSAVMDAAGGSLTFAGGDHTVLDWAVELKDLNVDDMVTVKLPGGGIYDPDYKGEQFADGVDDFFKAVTEDRVAPFLLDHPDYVNMD</sequence>
<evidence type="ECO:0000259" key="2">
    <source>
        <dbReference type="Pfam" id="PF03816"/>
    </source>
</evidence>
<dbReference type="InterPro" id="IPR050922">
    <property type="entry name" value="LytR/CpsA/Psr_CW_biosynth"/>
</dbReference>